<evidence type="ECO:0000256" key="8">
    <source>
        <dbReference type="SAM" id="Phobius"/>
    </source>
</evidence>
<feature type="transmembrane region" description="Helical" evidence="8">
    <location>
        <begin position="58"/>
        <end position="80"/>
    </location>
</feature>
<dbReference type="PANTHER" id="PTHR36838">
    <property type="entry name" value="AUXIN EFFLUX CARRIER FAMILY PROTEIN"/>
    <property type="match status" value="1"/>
</dbReference>
<dbReference type="Pfam" id="PF03547">
    <property type="entry name" value="Mem_trans"/>
    <property type="match status" value="2"/>
</dbReference>
<dbReference type="Gene3D" id="1.20.1530.20">
    <property type="match status" value="2"/>
</dbReference>
<dbReference type="RefSeq" id="WP_012959580.1">
    <property type="nucleotide sequence ID" value="NZ_CP117835.1"/>
</dbReference>
<feature type="transmembrane region" description="Helical" evidence="8">
    <location>
        <begin position="6"/>
        <end position="22"/>
    </location>
</feature>
<evidence type="ECO:0000256" key="3">
    <source>
        <dbReference type="ARBA" id="ARBA00022448"/>
    </source>
</evidence>
<dbReference type="AlphaFoldDB" id="A0AAJ2NN75"/>
<proteinExistence type="inferred from homology"/>
<evidence type="ECO:0000313" key="10">
    <source>
        <dbReference type="Proteomes" id="UP001285636"/>
    </source>
</evidence>
<evidence type="ECO:0000256" key="4">
    <source>
        <dbReference type="ARBA" id="ARBA00022475"/>
    </source>
</evidence>
<feature type="transmembrane region" description="Helical" evidence="8">
    <location>
        <begin position="154"/>
        <end position="175"/>
    </location>
</feature>
<dbReference type="InterPro" id="IPR038770">
    <property type="entry name" value="Na+/solute_symporter_sf"/>
</dbReference>
<comment type="similarity">
    <text evidence="2">Belongs to the auxin efflux carrier (TC 2.A.69) family.</text>
</comment>
<comment type="caution">
    <text evidence="9">The sequence shown here is derived from an EMBL/GenBank/DDBJ whole genome shotgun (WGS) entry which is preliminary data.</text>
</comment>
<comment type="subcellular location">
    <subcellularLocation>
        <location evidence="1">Cell membrane</location>
        <topology evidence="1">Multi-pass membrane protein</topology>
    </subcellularLocation>
</comment>
<dbReference type="GO" id="GO:0055085">
    <property type="term" value="P:transmembrane transport"/>
    <property type="evidence" value="ECO:0007669"/>
    <property type="project" value="InterPro"/>
</dbReference>
<feature type="transmembrane region" description="Helical" evidence="8">
    <location>
        <begin position="219"/>
        <end position="239"/>
    </location>
</feature>
<dbReference type="EMBL" id="JAWJAY010000001">
    <property type="protein sequence ID" value="MDV2885460.1"/>
    <property type="molecule type" value="Genomic_DNA"/>
</dbReference>
<reference evidence="9" key="1">
    <citation type="submission" date="2023-10" db="EMBL/GenBank/DDBJ databases">
        <title>Screening of Alkalihalophilus pseudofirmusBZ-TG-HK211 and Its Alleviation of Salt Stress on Rapeseed Growth.</title>
        <authorList>
            <person name="Zhao B."/>
            <person name="Guo T."/>
        </authorList>
    </citation>
    <scope>NUCLEOTIDE SEQUENCE</scope>
    <source>
        <strain evidence="9">BZ-TG-HK211</strain>
    </source>
</reference>
<feature type="transmembrane region" description="Helical" evidence="8">
    <location>
        <begin position="278"/>
        <end position="297"/>
    </location>
</feature>
<dbReference type="GO" id="GO:0005886">
    <property type="term" value="C:plasma membrane"/>
    <property type="evidence" value="ECO:0007669"/>
    <property type="project" value="UniProtKB-SubCell"/>
</dbReference>
<evidence type="ECO:0000256" key="2">
    <source>
        <dbReference type="ARBA" id="ARBA00010145"/>
    </source>
</evidence>
<keyword evidence="4" id="KW-1003">Cell membrane</keyword>
<feature type="transmembrane region" description="Helical" evidence="8">
    <location>
        <begin position="34"/>
        <end position="52"/>
    </location>
</feature>
<sequence>MTIFIHVMLPVLLVFVLGFLIQKWKQVDIKPISTVAIYVMTPCLVFRTFYTSELNLQYVYMVTFAMALLFGLIFINKLYAKIRRLSTSEESGMILATAFMNSGNYGAPIILFAYGEAGFAYSVSFMVLQAIIMNFFGVYYAAKGKDGIKIAKKAVLAMPATYAVIVALLFNVLALEMPNPLILTIDMIAEATVPTVMLILGMQLALIKWGDFDWPNLSFGFLTRLFISPALAFLILLFLPVDPLLSKVLIVSAAMPSAATIVMYAVQFQAEPRLVSSITLMTTIGSVLTITGLLIWLG</sequence>
<evidence type="ECO:0000256" key="6">
    <source>
        <dbReference type="ARBA" id="ARBA00022989"/>
    </source>
</evidence>
<evidence type="ECO:0000256" key="7">
    <source>
        <dbReference type="ARBA" id="ARBA00023136"/>
    </source>
</evidence>
<dbReference type="InterPro" id="IPR004776">
    <property type="entry name" value="Mem_transp_PIN-like"/>
</dbReference>
<feature type="transmembrane region" description="Helical" evidence="8">
    <location>
        <begin position="92"/>
        <end position="113"/>
    </location>
</feature>
<gene>
    <name evidence="9" type="ORF">RYX45_09700</name>
</gene>
<keyword evidence="6 8" id="KW-1133">Transmembrane helix</keyword>
<feature type="transmembrane region" description="Helical" evidence="8">
    <location>
        <begin position="245"/>
        <end position="266"/>
    </location>
</feature>
<keyword evidence="3" id="KW-0813">Transport</keyword>
<feature type="transmembrane region" description="Helical" evidence="8">
    <location>
        <begin position="119"/>
        <end position="142"/>
    </location>
</feature>
<keyword evidence="7 8" id="KW-0472">Membrane</keyword>
<dbReference type="PANTHER" id="PTHR36838:SF1">
    <property type="entry name" value="SLR1864 PROTEIN"/>
    <property type="match status" value="1"/>
</dbReference>
<accession>A0AAJ2NN75</accession>
<evidence type="ECO:0000256" key="5">
    <source>
        <dbReference type="ARBA" id="ARBA00022692"/>
    </source>
</evidence>
<name>A0AAJ2NN75_ALKPS</name>
<evidence type="ECO:0000313" key="9">
    <source>
        <dbReference type="EMBL" id="MDV2885460.1"/>
    </source>
</evidence>
<organism evidence="9 10">
    <name type="scientific">Alkalihalophilus pseudofirmus</name>
    <name type="common">Bacillus pseudofirmus</name>
    <dbReference type="NCBI Taxonomy" id="79885"/>
    <lineage>
        <taxon>Bacteria</taxon>
        <taxon>Bacillati</taxon>
        <taxon>Bacillota</taxon>
        <taxon>Bacilli</taxon>
        <taxon>Bacillales</taxon>
        <taxon>Bacillaceae</taxon>
        <taxon>Alkalihalophilus</taxon>
    </lineage>
</organism>
<feature type="transmembrane region" description="Helical" evidence="8">
    <location>
        <begin position="181"/>
        <end position="207"/>
    </location>
</feature>
<protein>
    <submittedName>
        <fullName evidence="9">AEC family transporter</fullName>
    </submittedName>
</protein>
<dbReference type="Proteomes" id="UP001285636">
    <property type="component" value="Unassembled WGS sequence"/>
</dbReference>
<keyword evidence="5 8" id="KW-0812">Transmembrane</keyword>
<evidence type="ECO:0000256" key="1">
    <source>
        <dbReference type="ARBA" id="ARBA00004651"/>
    </source>
</evidence>